<proteinExistence type="inferred from homology"/>
<protein>
    <recommendedName>
        <fullName evidence="5">Peptidyl-prolyl cis-trans isomerase</fullName>
        <shortName evidence="5">PPIase</shortName>
        <ecNumber evidence="5">5.2.1.8</ecNumber>
    </recommendedName>
</protein>
<evidence type="ECO:0000256" key="5">
    <source>
        <dbReference type="RuleBase" id="RU363019"/>
    </source>
</evidence>
<comment type="catalytic activity">
    <reaction evidence="5">
        <text>[protein]-peptidylproline (omega=180) = [protein]-peptidylproline (omega=0)</text>
        <dbReference type="Rhea" id="RHEA:16237"/>
        <dbReference type="Rhea" id="RHEA-COMP:10747"/>
        <dbReference type="Rhea" id="RHEA-COMP:10748"/>
        <dbReference type="ChEBI" id="CHEBI:83833"/>
        <dbReference type="ChEBI" id="CHEBI:83834"/>
        <dbReference type="EC" id="5.2.1.8"/>
    </reaction>
</comment>
<keyword evidence="9" id="KW-1185">Reference proteome</keyword>
<evidence type="ECO:0000313" key="9">
    <source>
        <dbReference type="Proteomes" id="UP000250275"/>
    </source>
</evidence>
<comment type="similarity">
    <text evidence="2 5">Belongs to the cyclophilin-type PPIase family.</text>
</comment>
<evidence type="ECO:0000256" key="3">
    <source>
        <dbReference type="ARBA" id="ARBA00023242"/>
    </source>
</evidence>
<comment type="subcellular location">
    <subcellularLocation>
        <location evidence="1">Nucleus</location>
    </subcellularLocation>
</comment>
<evidence type="ECO:0000256" key="6">
    <source>
        <dbReference type="SAM" id="MobiDB-lite"/>
    </source>
</evidence>
<name>A0A310SDI9_9HYME</name>
<dbReference type="PANTHER" id="PTHR45625:SF6">
    <property type="entry name" value="SPLICEOSOME-ASSOCIATED PROTEIN CWC27 HOMOLOG"/>
    <property type="match status" value="1"/>
</dbReference>
<dbReference type="PROSITE" id="PS50072">
    <property type="entry name" value="CSA_PPIASE_2"/>
    <property type="match status" value="1"/>
</dbReference>
<dbReference type="Pfam" id="PF00160">
    <property type="entry name" value="Pro_isomerase"/>
    <property type="match status" value="1"/>
</dbReference>
<evidence type="ECO:0000256" key="2">
    <source>
        <dbReference type="ARBA" id="ARBA00007365"/>
    </source>
</evidence>
<evidence type="ECO:0000259" key="7">
    <source>
        <dbReference type="PROSITE" id="PS50072"/>
    </source>
</evidence>
<dbReference type="InterPro" id="IPR044666">
    <property type="entry name" value="Cyclophilin_A-like"/>
</dbReference>
<dbReference type="Proteomes" id="UP000250275">
    <property type="component" value="Unassembled WGS sequence"/>
</dbReference>
<evidence type="ECO:0000256" key="1">
    <source>
        <dbReference type="ARBA" id="ARBA00004123"/>
    </source>
</evidence>
<evidence type="ECO:0000256" key="4">
    <source>
        <dbReference type="ARBA" id="ARBA00046368"/>
    </source>
</evidence>
<sequence length="161" mass="18263">MGKKLQRHVEIAHSYVWKVIRITLLSRIIKGFITQGGDPTGTGKDDKIYESKDEFHTRLRSCRRDLIAMANAGKDDNDFQFYFTLGSTPDLQNKHTIFGNVTGETIYNMLKFEEAPIDETHAGPTAGLYPSRIRPGLLEPRIVSGRNSDPRVTLEPDAWRD</sequence>
<dbReference type="PANTHER" id="PTHR45625">
    <property type="entry name" value="PEPTIDYL-PROLYL CIS-TRANS ISOMERASE-RELATED"/>
    <property type="match status" value="1"/>
</dbReference>
<dbReference type="PRINTS" id="PR00153">
    <property type="entry name" value="CSAPPISMRASE"/>
</dbReference>
<keyword evidence="5" id="KW-0697">Rotamase</keyword>
<dbReference type="GO" id="GO:0003755">
    <property type="term" value="F:peptidyl-prolyl cis-trans isomerase activity"/>
    <property type="evidence" value="ECO:0007669"/>
    <property type="project" value="UniProtKB-UniRule"/>
</dbReference>
<keyword evidence="3" id="KW-0539">Nucleus</keyword>
<dbReference type="SUPFAM" id="SSF50891">
    <property type="entry name" value="Cyclophilin-like"/>
    <property type="match status" value="1"/>
</dbReference>
<comment type="function">
    <text evidence="5">PPIases accelerate the folding of proteins. It catalyzes the cis-trans isomerization of proline imidic peptide bonds in oligopeptides.</text>
</comment>
<keyword evidence="5 8" id="KW-0413">Isomerase</keyword>
<feature type="compositionally biased region" description="Basic and acidic residues" evidence="6">
    <location>
        <begin position="148"/>
        <end position="161"/>
    </location>
</feature>
<feature type="region of interest" description="Disordered" evidence="6">
    <location>
        <begin position="141"/>
        <end position="161"/>
    </location>
</feature>
<organism evidence="8 9">
    <name type="scientific">Eufriesea mexicana</name>
    <dbReference type="NCBI Taxonomy" id="516756"/>
    <lineage>
        <taxon>Eukaryota</taxon>
        <taxon>Metazoa</taxon>
        <taxon>Ecdysozoa</taxon>
        <taxon>Arthropoda</taxon>
        <taxon>Hexapoda</taxon>
        <taxon>Insecta</taxon>
        <taxon>Pterygota</taxon>
        <taxon>Neoptera</taxon>
        <taxon>Endopterygota</taxon>
        <taxon>Hymenoptera</taxon>
        <taxon>Apocrita</taxon>
        <taxon>Aculeata</taxon>
        <taxon>Apoidea</taxon>
        <taxon>Anthophila</taxon>
        <taxon>Apidae</taxon>
        <taxon>Eufriesea</taxon>
    </lineage>
</organism>
<dbReference type="InterPro" id="IPR002130">
    <property type="entry name" value="Cyclophilin-type_PPIase_dom"/>
</dbReference>
<dbReference type="EC" id="5.2.1.8" evidence="5"/>
<gene>
    <name evidence="8" type="ORF">WN48_01778</name>
</gene>
<comment type="subunit">
    <text evidence="4">Part of the activated spliceosome B/catalytic step 1 spliceosome, one of the forms of the spliceosome which has a well-formed active site but still cannot catalyze the branching reaction and is composed at least of 52 proteins, the U2, U5 and U6 snRNAs and the pre-mRNA. Recruited during early steps of activated spliceosome B maturation, it is probably one of the first proteins released from this complex as he matures to the spliceosome C complex. Component of the minor spliceosome, which splices U12-type introns.</text>
</comment>
<reference evidence="8 9" key="1">
    <citation type="submission" date="2015-07" db="EMBL/GenBank/DDBJ databases">
        <title>The genome of Eufriesea mexicana.</title>
        <authorList>
            <person name="Pan H."/>
            <person name="Kapheim K."/>
        </authorList>
    </citation>
    <scope>NUCLEOTIDE SEQUENCE [LARGE SCALE GENOMIC DNA]</scope>
    <source>
        <strain evidence="8">0111107269</strain>
        <tissue evidence="8">Whole body</tissue>
    </source>
</reference>
<dbReference type="Gene3D" id="2.40.100.10">
    <property type="entry name" value="Cyclophilin-like"/>
    <property type="match status" value="1"/>
</dbReference>
<dbReference type="InterPro" id="IPR029000">
    <property type="entry name" value="Cyclophilin-like_dom_sf"/>
</dbReference>
<dbReference type="OrthoDB" id="442970at2759"/>
<accession>A0A310SDI9</accession>
<feature type="domain" description="PPIase cyclophilin-type" evidence="7">
    <location>
        <begin position="1"/>
        <end position="126"/>
    </location>
</feature>
<dbReference type="EMBL" id="KQ773364">
    <property type="protein sequence ID" value="OAD52379.1"/>
    <property type="molecule type" value="Genomic_DNA"/>
</dbReference>
<dbReference type="AlphaFoldDB" id="A0A310SDI9"/>
<dbReference type="GO" id="GO:0071013">
    <property type="term" value="C:catalytic step 2 spliceosome"/>
    <property type="evidence" value="ECO:0007669"/>
    <property type="project" value="TreeGrafter"/>
</dbReference>
<evidence type="ECO:0000313" key="8">
    <source>
        <dbReference type="EMBL" id="OAD52379.1"/>
    </source>
</evidence>